<evidence type="ECO:0000313" key="1">
    <source>
        <dbReference type="EMBL" id="KAH6948343.1"/>
    </source>
</evidence>
<sequence>MDGVPGLLDAVRALPDAGTCGLAVPLRVMDRERISRDQDDEGEKWGGGALASSGTRSSGPPCWRGSESRFSAGSSPPLPSHVRRDGASGFLSETRRRREASFADPTPKVKGIRQPARFSPPHVTQDDPEGELGRLPERLAEFCHGRPVPSACACPSGGAYGCSFLRHGPWHGHFTACCAGGSRGVGKLNSGAAWLPYPFHPPSDWAPVHPSCGLRSPRPPPRT</sequence>
<dbReference type="EMBL" id="CM023481">
    <property type="protein sequence ID" value="KAH6948343.1"/>
    <property type="molecule type" value="Genomic_DNA"/>
</dbReference>
<protein>
    <submittedName>
        <fullName evidence="1">Uncharacterized protein</fullName>
    </submittedName>
</protein>
<accession>A0ACB7TMR0</accession>
<dbReference type="Proteomes" id="UP000821845">
    <property type="component" value="Chromosome 1"/>
</dbReference>
<keyword evidence="2" id="KW-1185">Reference proteome</keyword>
<proteinExistence type="predicted"/>
<reference evidence="1" key="1">
    <citation type="submission" date="2020-05" db="EMBL/GenBank/DDBJ databases">
        <title>Large-scale comparative analyses of tick genomes elucidate their genetic diversity and vector capacities.</title>
        <authorList>
            <person name="Jia N."/>
            <person name="Wang J."/>
            <person name="Shi W."/>
            <person name="Du L."/>
            <person name="Sun Y."/>
            <person name="Zhan W."/>
            <person name="Jiang J."/>
            <person name="Wang Q."/>
            <person name="Zhang B."/>
            <person name="Ji P."/>
            <person name="Sakyi L.B."/>
            <person name="Cui X."/>
            <person name="Yuan T."/>
            <person name="Jiang B."/>
            <person name="Yang W."/>
            <person name="Lam T.T.-Y."/>
            <person name="Chang Q."/>
            <person name="Ding S."/>
            <person name="Wang X."/>
            <person name="Zhu J."/>
            <person name="Ruan X."/>
            <person name="Zhao L."/>
            <person name="Wei J."/>
            <person name="Que T."/>
            <person name="Du C."/>
            <person name="Cheng J."/>
            <person name="Dai P."/>
            <person name="Han X."/>
            <person name="Huang E."/>
            <person name="Gao Y."/>
            <person name="Liu J."/>
            <person name="Shao H."/>
            <person name="Ye R."/>
            <person name="Li L."/>
            <person name="Wei W."/>
            <person name="Wang X."/>
            <person name="Wang C."/>
            <person name="Yang T."/>
            <person name="Huo Q."/>
            <person name="Li W."/>
            <person name="Guo W."/>
            <person name="Chen H."/>
            <person name="Zhou L."/>
            <person name="Ni X."/>
            <person name="Tian J."/>
            <person name="Zhou Y."/>
            <person name="Sheng Y."/>
            <person name="Liu T."/>
            <person name="Pan Y."/>
            <person name="Xia L."/>
            <person name="Li J."/>
            <person name="Zhao F."/>
            <person name="Cao W."/>
        </authorList>
    </citation>
    <scope>NUCLEOTIDE SEQUENCE</scope>
    <source>
        <strain evidence="1">Hyas-2018</strain>
    </source>
</reference>
<organism evidence="1 2">
    <name type="scientific">Hyalomma asiaticum</name>
    <name type="common">Tick</name>
    <dbReference type="NCBI Taxonomy" id="266040"/>
    <lineage>
        <taxon>Eukaryota</taxon>
        <taxon>Metazoa</taxon>
        <taxon>Ecdysozoa</taxon>
        <taxon>Arthropoda</taxon>
        <taxon>Chelicerata</taxon>
        <taxon>Arachnida</taxon>
        <taxon>Acari</taxon>
        <taxon>Parasitiformes</taxon>
        <taxon>Ixodida</taxon>
        <taxon>Ixodoidea</taxon>
        <taxon>Ixodidae</taxon>
        <taxon>Hyalomminae</taxon>
        <taxon>Hyalomma</taxon>
    </lineage>
</organism>
<name>A0ACB7TMR0_HYAAI</name>
<evidence type="ECO:0000313" key="2">
    <source>
        <dbReference type="Proteomes" id="UP000821845"/>
    </source>
</evidence>
<gene>
    <name evidence="1" type="ORF">HPB50_023454</name>
</gene>
<comment type="caution">
    <text evidence="1">The sequence shown here is derived from an EMBL/GenBank/DDBJ whole genome shotgun (WGS) entry which is preliminary data.</text>
</comment>